<name>A0ABV1INK4_9FIRM</name>
<evidence type="ECO:0000313" key="1">
    <source>
        <dbReference type="EMBL" id="MEQ2687799.1"/>
    </source>
</evidence>
<dbReference type="Pfam" id="PF10844">
    <property type="entry name" value="DUF2577"/>
    <property type="match status" value="1"/>
</dbReference>
<dbReference type="RefSeq" id="WP_227623350.1">
    <property type="nucleotide sequence ID" value="NZ_JBBNIB010000106.1"/>
</dbReference>
<reference evidence="1 2" key="1">
    <citation type="submission" date="2024-04" db="EMBL/GenBank/DDBJ databases">
        <title>Human intestinal bacterial collection.</title>
        <authorList>
            <person name="Pauvert C."/>
            <person name="Hitch T.C.A."/>
            <person name="Clavel T."/>
        </authorList>
    </citation>
    <scope>NUCLEOTIDE SEQUENCE [LARGE SCALE GENOMIC DNA]</scope>
    <source>
        <strain evidence="1 2">CLA-AA-H236</strain>
    </source>
</reference>
<protein>
    <submittedName>
        <fullName evidence="1">DUF2577 family protein</fullName>
    </submittedName>
</protein>
<organism evidence="1 2">
    <name type="scientific">Faecalibacterium longum</name>
    <dbReference type="NCBI Taxonomy" id="1851428"/>
    <lineage>
        <taxon>Bacteria</taxon>
        <taxon>Bacillati</taxon>
        <taxon>Bacillota</taxon>
        <taxon>Clostridia</taxon>
        <taxon>Eubacteriales</taxon>
        <taxon>Oscillospiraceae</taxon>
        <taxon>Faecalibacterium</taxon>
    </lineage>
</organism>
<accession>A0ABV1INK4</accession>
<dbReference type="EMBL" id="JBBNIB010000106">
    <property type="protein sequence ID" value="MEQ2687799.1"/>
    <property type="molecule type" value="Genomic_DNA"/>
</dbReference>
<dbReference type="Proteomes" id="UP001439984">
    <property type="component" value="Unassembled WGS sequence"/>
</dbReference>
<evidence type="ECO:0000313" key="2">
    <source>
        <dbReference type="Proteomes" id="UP001439984"/>
    </source>
</evidence>
<dbReference type="InterPro" id="IPR022555">
    <property type="entry name" value="DUF2577"/>
</dbReference>
<keyword evidence="2" id="KW-1185">Reference proteome</keyword>
<sequence length="163" mass="18098">MDLLELLQTITREAYDASQPTDLQIGTVVKAPPDDELEIRISETMAPLKSAVLYLAEPVIEKKLPLLKHRHKFPHTHVGVHGPTQPPTPSEYTEYSTLSEVSSGDVQTEDIKGWEDGKVLPLSKDGKYIILNRALEVGDKVLLLRVQSGQKFIVLSRVFGGDN</sequence>
<comment type="caution">
    <text evidence="1">The sequence shown here is derived from an EMBL/GenBank/DDBJ whole genome shotgun (WGS) entry which is preliminary data.</text>
</comment>
<proteinExistence type="predicted"/>
<gene>
    <name evidence="1" type="ORF">AAAU72_06350</name>
</gene>